<protein>
    <submittedName>
        <fullName evidence="1">DUF1636 domain-containing protein</fullName>
    </submittedName>
</protein>
<dbReference type="CDD" id="cd02980">
    <property type="entry name" value="TRX_Fd_family"/>
    <property type="match status" value="1"/>
</dbReference>
<dbReference type="Pfam" id="PF07845">
    <property type="entry name" value="DUF1636"/>
    <property type="match status" value="1"/>
</dbReference>
<sequence length="139" mass="14848">MTKHCLFVCTTCASVWQDGKKVGVSGGEKLLDQLSQLHETWDLREKISLEPVACMSACSRSCVISLASPGKYTYLFGDLSADEASLPETAAAVLDCAGQYFAKADGLLAWSERPEPMKKGAIARIPPLSPLLSPLSVTA</sequence>
<dbReference type="EMBL" id="CP159837">
    <property type="protein sequence ID" value="XCM35892.1"/>
    <property type="molecule type" value="Genomic_DNA"/>
</dbReference>
<proteinExistence type="predicted"/>
<dbReference type="InterPro" id="IPR012863">
    <property type="entry name" value="DUF1636"/>
</dbReference>
<dbReference type="RefSeq" id="WP_054466105.1">
    <property type="nucleotide sequence ID" value="NZ_CP159837.1"/>
</dbReference>
<dbReference type="Gene3D" id="3.40.30.10">
    <property type="entry name" value="Glutaredoxin"/>
    <property type="match status" value="1"/>
</dbReference>
<accession>A0AAU8JAY0</accession>
<evidence type="ECO:0000313" key="1">
    <source>
        <dbReference type="EMBL" id="XCM35892.1"/>
    </source>
</evidence>
<name>A0AAU8JAY0_9CYAN</name>
<dbReference type="InterPro" id="IPR036249">
    <property type="entry name" value="Thioredoxin-like_sf"/>
</dbReference>
<organism evidence="1">
    <name type="scientific">Planktothricoides raciborskii GIHE-MW2</name>
    <dbReference type="NCBI Taxonomy" id="2792601"/>
    <lineage>
        <taxon>Bacteria</taxon>
        <taxon>Bacillati</taxon>
        <taxon>Cyanobacteriota</taxon>
        <taxon>Cyanophyceae</taxon>
        <taxon>Oscillatoriophycideae</taxon>
        <taxon>Oscillatoriales</taxon>
        <taxon>Oscillatoriaceae</taxon>
        <taxon>Planktothricoides</taxon>
    </lineage>
</organism>
<dbReference type="SUPFAM" id="SSF52833">
    <property type="entry name" value="Thioredoxin-like"/>
    <property type="match status" value="1"/>
</dbReference>
<dbReference type="AlphaFoldDB" id="A0AAU8JAY0"/>
<reference evidence="1" key="1">
    <citation type="submission" date="2024-07" db="EMBL/GenBank/DDBJ databases">
        <authorList>
            <person name="Kim Y.J."/>
            <person name="Jeong J.Y."/>
        </authorList>
    </citation>
    <scope>NUCLEOTIDE SEQUENCE</scope>
    <source>
        <strain evidence="1">GIHE-MW2</strain>
    </source>
</reference>
<gene>
    <name evidence="1" type="ORF">ABWT76_004606</name>
</gene>